<evidence type="ECO:0000256" key="1">
    <source>
        <dbReference type="SAM" id="MobiDB-lite"/>
    </source>
</evidence>
<sequence length="146" mass="15071">MERPERVPVGTVAASSSVRGLPDNPAQGRRPIPNSTATSNGPSPPPPPPIPNLRSAAANATLSASSSSMTSAQVIALAREAMQHALESEGQAADAGAVGTGLRSGVTVDLSRKGIQKLPEEVVDIVKDQLERCASLRQLMIDADNN</sequence>
<evidence type="ECO:0000313" key="2">
    <source>
        <dbReference type="EMBL" id="GAO13386.1"/>
    </source>
</evidence>
<feature type="compositionally biased region" description="Low complexity" evidence="1">
    <location>
        <begin position="55"/>
        <end position="70"/>
    </location>
</feature>
<accession>A0A1B5KTU4</accession>
<dbReference type="EMBL" id="BBTG02000005">
    <property type="protein sequence ID" value="GAO13386.1"/>
    <property type="molecule type" value="Genomic_DNA"/>
</dbReference>
<comment type="caution">
    <text evidence="2">The sequence shown here is derived from an EMBL/GenBank/DDBJ whole genome shotgun (WGS) entry which is preliminary data.</text>
</comment>
<dbReference type="Proteomes" id="UP000054053">
    <property type="component" value="Unassembled WGS sequence"/>
</dbReference>
<dbReference type="AlphaFoldDB" id="A0A1B5KTU4"/>
<gene>
    <name evidence="2" type="ORF">UVI_02013950</name>
</gene>
<reference evidence="3" key="1">
    <citation type="journal article" date="2016" name="Genome Announc.">
        <title>Genome sequence of Ustilaginoidea virens IPU010, a rice pathogenic fungus causing false smut.</title>
        <authorList>
            <person name="Kumagai T."/>
            <person name="Ishii T."/>
            <person name="Terai G."/>
            <person name="Umemura M."/>
            <person name="Machida M."/>
            <person name="Asai K."/>
        </authorList>
    </citation>
    <scope>NUCLEOTIDE SEQUENCE [LARGE SCALE GENOMIC DNA]</scope>
    <source>
        <strain evidence="3">IPU010</strain>
    </source>
</reference>
<feature type="region of interest" description="Disordered" evidence="1">
    <location>
        <begin position="1"/>
        <end position="70"/>
    </location>
</feature>
<feature type="compositionally biased region" description="Pro residues" evidence="1">
    <location>
        <begin position="42"/>
        <end position="51"/>
    </location>
</feature>
<organism evidence="2 3">
    <name type="scientific">Ustilaginoidea virens</name>
    <name type="common">Rice false smut fungus</name>
    <name type="synonym">Villosiclava virens</name>
    <dbReference type="NCBI Taxonomy" id="1159556"/>
    <lineage>
        <taxon>Eukaryota</taxon>
        <taxon>Fungi</taxon>
        <taxon>Dikarya</taxon>
        <taxon>Ascomycota</taxon>
        <taxon>Pezizomycotina</taxon>
        <taxon>Sordariomycetes</taxon>
        <taxon>Hypocreomycetidae</taxon>
        <taxon>Hypocreales</taxon>
        <taxon>Clavicipitaceae</taxon>
        <taxon>Ustilaginoidea</taxon>
    </lineage>
</organism>
<name>A0A1B5KTU4_USTVR</name>
<protein>
    <submittedName>
        <fullName evidence="2">Uncharacterized protein</fullName>
    </submittedName>
</protein>
<evidence type="ECO:0000313" key="3">
    <source>
        <dbReference type="Proteomes" id="UP000054053"/>
    </source>
</evidence>
<proteinExistence type="predicted"/>